<feature type="domain" description="4Fe-4S ferredoxin-type" evidence="7">
    <location>
        <begin position="59"/>
        <end position="88"/>
    </location>
</feature>
<keyword evidence="6" id="KW-0249">Electron transport</keyword>
<dbReference type="Proteomes" id="UP000826725">
    <property type="component" value="Chromosome"/>
</dbReference>
<evidence type="ECO:0000256" key="3">
    <source>
        <dbReference type="ARBA" id="ARBA00022737"/>
    </source>
</evidence>
<dbReference type="InterPro" id="IPR017900">
    <property type="entry name" value="4Fe4S_Fe_S_CS"/>
</dbReference>
<keyword evidence="9" id="KW-1185">Reference proteome</keyword>
<evidence type="ECO:0000256" key="6">
    <source>
        <dbReference type="PIRNR" id="PIRNR000139"/>
    </source>
</evidence>
<evidence type="ECO:0000256" key="5">
    <source>
        <dbReference type="ARBA" id="ARBA00023014"/>
    </source>
</evidence>
<organism evidence="8 9">
    <name type="scientific">Desulfomarina profundi</name>
    <dbReference type="NCBI Taxonomy" id="2772557"/>
    <lineage>
        <taxon>Bacteria</taxon>
        <taxon>Pseudomonadati</taxon>
        <taxon>Thermodesulfobacteriota</taxon>
        <taxon>Desulfobulbia</taxon>
        <taxon>Desulfobulbales</taxon>
        <taxon>Desulfobulbaceae</taxon>
        <taxon>Desulfomarina</taxon>
    </lineage>
</organism>
<feature type="domain" description="4Fe-4S ferredoxin-type" evidence="7">
    <location>
        <begin position="8"/>
        <end position="37"/>
    </location>
</feature>
<dbReference type="PANTHER" id="PTHR32479">
    <property type="entry name" value="GLYCOLATE OXIDASE IRON-SULFUR SUBUNIT"/>
    <property type="match status" value="1"/>
</dbReference>
<dbReference type="EMBL" id="AP024086">
    <property type="protein sequence ID" value="BCL61959.1"/>
    <property type="molecule type" value="Genomic_DNA"/>
</dbReference>
<dbReference type="GO" id="GO:0051539">
    <property type="term" value="F:4 iron, 4 sulfur cluster binding"/>
    <property type="evidence" value="ECO:0007669"/>
    <property type="project" value="UniProtKB-KW"/>
</dbReference>
<reference evidence="8" key="1">
    <citation type="submission" date="2020-09" db="EMBL/GenBank/DDBJ databases">
        <title>Desulfogranum mesoprofundum gen. nov., sp. nov., a novel mesophilic, sulfate-reducing chemolithoautotroph isolated from a deep-sea hydrothermal vent chimney in the Suiyo Seamount.</title>
        <authorList>
            <person name="Hashimoto Y."/>
            <person name="Nakagawa S."/>
        </authorList>
    </citation>
    <scope>NUCLEOTIDE SEQUENCE</scope>
    <source>
        <strain evidence="8">KT2</strain>
    </source>
</reference>
<proteinExistence type="predicted"/>
<keyword evidence="2 6" id="KW-0479">Metal-binding</keyword>
<dbReference type="InterPro" id="IPR004017">
    <property type="entry name" value="Cys_rich_dom"/>
</dbReference>
<gene>
    <name evidence="8" type="primary">glcF-1</name>
    <name evidence="8" type="ORF">DGMP_26520</name>
</gene>
<dbReference type="PROSITE" id="PS00198">
    <property type="entry name" value="4FE4S_FER_1"/>
    <property type="match status" value="2"/>
</dbReference>
<accession>A0A8D5FUJ7</accession>
<dbReference type="Pfam" id="PF02754">
    <property type="entry name" value="CCG"/>
    <property type="match status" value="2"/>
</dbReference>
<dbReference type="PROSITE" id="PS51379">
    <property type="entry name" value="4FE4S_FER_2"/>
    <property type="match status" value="2"/>
</dbReference>
<evidence type="ECO:0000256" key="1">
    <source>
        <dbReference type="ARBA" id="ARBA00022485"/>
    </source>
</evidence>
<evidence type="ECO:0000259" key="7">
    <source>
        <dbReference type="PROSITE" id="PS51379"/>
    </source>
</evidence>
<evidence type="ECO:0000256" key="2">
    <source>
        <dbReference type="ARBA" id="ARBA00022723"/>
    </source>
</evidence>
<keyword evidence="6" id="KW-0813">Transport</keyword>
<dbReference type="PIRSF" id="PIRSF000139">
    <property type="entry name" value="Glc_ox_4Fe-4S"/>
    <property type="match status" value="1"/>
</dbReference>
<dbReference type="RefSeq" id="WP_228854364.1">
    <property type="nucleotide sequence ID" value="NZ_AP024086.1"/>
</dbReference>
<keyword evidence="4 6" id="KW-0408">Iron</keyword>
<sequence>MSRNKSLKDFEEQIRKCVHCGACQAHCPAYLAEKREGSVARGKIALAAALLDGRDNLEKRLQQDISMCLMCGSCVTKCPNQVPTDEIVGAIRREITDEKGLSLVGRSVSAFIGNRPLLKAAVKSTAALSSLALKKVPESSGLRLRFPAPIMKNRTLPEIPAKNLYDLFPEFIQGNGEKPLIGFFAGCSIGFLYPQIGAAMIRILRKMGYSVFLPRGQQCCGIPALSAGNGRLVERLADKNRDCFAGQDLAHIITCCASCNGGIKEYYSTMEGNFTEFTGKVIDFTVFLKKEGLIEKLAGMEKWPNRKRVTYHDPCHMKKQGIIREPREILRALPNVEFVEMEGASECCGLGGTFSVYHYETSKKIGSRKIPGLMQSGAELLATGCPGCIMQLQDVINHSAVGVRAVHLLDLINEVSGW</sequence>
<keyword evidence="1 6" id="KW-0004">4Fe-4S</keyword>
<dbReference type="InterPro" id="IPR017896">
    <property type="entry name" value="4Fe4S_Fe-S-bd"/>
</dbReference>
<dbReference type="KEGG" id="dbk:DGMP_26520"/>
<dbReference type="InterPro" id="IPR012257">
    <property type="entry name" value="Glc_ox_4Fe-4S"/>
</dbReference>
<comment type="catalytic activity">
    <reaction evidence="6">
        <text>(R)-lactate + A = pyruvate + AH2</text>
        <dbReference type="Rhea" id="RHEA:15089"/>
        <dbReference type="ChEBI" id="CHEBI:13193"/>
        <dbReference type="ChEBI" id="CHEBI:15361"/>
        <dbReference type="ChEBI" id="CHEBI:16004"/>
        <dbReference type="ChEBI" id="CHEBI:17499"/>
    </reaction>
</comment>
<evidence type="ECO:0000313" key="8">
    <source>
        <dbReference type="EMBL" id="BCL61959.1"/>
    </source>
</evidence>
<keyword evidence="3" id="KW-0677">Repeat</keyword>
<dbReference type="GO" id="GO:0046872">
    <property type="term" value="F:metal ion binding"/>
    <property type="evidence" value="ECO:0007669"/>
    <property type="project" value="UniProtKB-KW"/>
</dbReference>
<dbReference type="Pfam" id="PF13183">
    <property type="entry name" value="Fer4_8"/>
    <property type="match status" value="1"/>
</dbReference>
<evidence type="ECO:0000256" key="4">
    <source>
        <dbReference type="ARBA" id="ARBA00023004"/>
    </source>
</evidence>
<keyword evidence="5 6" id="KW-0411">Iron-sulfur</keyword>
<dbReference type="EC" id="1.1.99.14" evidence="6"/>
<dbReference type="AlphaFoldDB" id="A0A8D5FUJ7"/>
<dbReference type="GO" id="GO:0016491">
    <property type="term" value="F:oxidoreductase activity"/>
    <property type="evidence" value="ECO:0007669"/>
    <property type="project" value="UniProtKB-ARBA"/>
</dbReference>
<name>A0A8D5FUJ7_9BACT</name>
<comment type="catalytic activity">
    <reaction evidence="6">
        <text>glycolate + A = glyoxylate + AH2</text>
        <dbReference type="Rhea" id="RHEA:21264"/>
        <dbReference type="ChEBI" id="CHEBI:13193"/>
        <dbReference type="ChEBI" id="CHEBI:17499"/>
        <dbReference type="ChEBI" id="CHEBI:29805"/>
        <dbReference type="ChEBI" id="CHEBI:36655"/>
        <dbReference type="EC" id="1.1.99.14"/>
    </reaction>
</comment>
<comment type="function">
    <text evidence="6">Component of a complex that catalyzes the oxidation of glycolate to glyoxylate.</text>
</comment>
<evidence type="ECO:0000313" key="9">
    <source>
        <dbReference type="Proteomes" id="UP000826725"/>
    </source>
</evidence>
<dbReference type="PANTHER" id="PTHR32479:SF20">
    <property type="entry name" value="GLYCOLATE OXIDASE IRON-SULFUR SUBUNIT"/>
    <property type="match status" value="1"/>
</dbReference>
<protein>
    <recommendedName>
        <fullName evidence="6">Glycolate oxidase iron-sulfur subunit</fullName>
        <ecNumber evidence="6">1.1.99.14</ecNumber>
    </recommendedName>
</protein>
<comment type="cofactor">
    <cofactor evidence="6">
        <name>[4Fe-4S] cluster</name>
        <dbReference type="ChEBI" id="CHEBI:49883"/>
    </cofactor>
    <text evidence="6">Binds 2 [4Fe-4S] clusters.</text>
</comment>